<evidence type="ECO:0000256" key="12">
    <source>
        <dbReference type="ARBA" id="ARBA00023136"/>
    </source>
</evidence>
<keyword evidence="4" id="KW-0808">Transferase</keyword>
<evidence type="ECO:0000256" key="9">
    <source>
        <dbReference type="ARBA" id="ARBA00022833"/>
    </source>
</evidence>
<evidence type="ECO:0000256" key="1">
    <source>
        <dbReference type="ARBA" id="ARBA00004141"/>
    </source>
</evidence>
<feature type="compositionally biased region" description="Low complexity" evidence="14">
    <location>
        <begin position="1612"/>
        <end position="1625"/>
    </location>
</feature>
<evidence type="ECO:0000256" key="15">
    <source>
        <dbReference type="SAM" id="Phobius"/>
    </source>
</evidence>
<dbReference type="GO" id="GO:0016887">
    <property type="term" value="F:ATP hydrolysis activity"/>
    <property type="evidence" value="ECO:0007669"/>
    <property type="project" value="InterPro"/>
</dbReference>
<dbReference type="InterPro" id="IPR003439">
    <property type="entry name" value="ABC_transporter-like_ATP-bd"/>
</dbReference>
<evidence type="ECO:0000256" key="5">
    <source>
        <dbReference type="ARBA" id="ARBA00022692"/>
    </source>
</evidence>
<dbReference type="SUPFAM" id="SSF52540">
    <property type="entry name" value="P-loop containing nucleoside triphosphate hydrolases"/>
    <property type="match status" value="3"/>
</dbReference>
<feature type="transmembrane region" description="Helical" evidence="15">
    <location>
        <begin position="971"/>
        <end position="991"/>
    </location>
</feature>
<feature type="transmembrane region" description="Helical" evidence="15">
    <location>
        <begin position="1205"/>
        <end position="1228"/>
    </location>
</feature>
<evidence type="ECO:0000256" key="4">
    <source>
        <dbReference type="ARBA" id="ARBA00022679"/>
    </source>
</evidence>
<dbReference type="CDD" id="cd03244">
    <property type="entry name" value="ABCC_MRP_domain2"/>
    <property type="match status" value="1"/>
</dbReference>
<dbReference type="PANTHER" id="PTHR24223">
    <property type="entry name" value="ATP-BINDING CASSETTE SUB-FAMILY C"/>
    <property type="match status" value="1"/>
</dbReference>
<feature type="transmembrane region" description="Helical" evidence="15">
    <location>
        <begin position="1805"/>
        <end position="1825"/>
    </location>
</feature>
<feature type="region of interest" description="Disordered" evidence="14">
    <location>
        <begin position="1322"/>
        <end position="1368"/>
    </location>
</feature>
<feature type="region of interest" description="Disordered" evidence="14">
    <location>
        <begin position="89"/>
        <end position="154"/>
    </location>
</feature>
<dbReference type="CDD" id="cd16455">
    <property type="entry name" value="RING-H2_AMFR"/>
    <property type="match status" value="1"/>
</dbReference>
<feature type="transmembrane region" description="Helical" evidence="15">
    <location>
        <begin position="1667"/>
        <end position="1688"/>
    </location>
</feature>
<feature type="transmembrane region" description="Helical" evidence="15">
    <location>
        <begin position="6"/>
        <end position="25"/>
    </location>
</feature>
<evidence type="ECO:0000259" key="17">
    <source>
        <dbReference type="PROSITE" id="PS50893"/>
    </source>
</evidence>
<dbReference type="Pfam" id="PF00664">
    <property type="entry name" value="ABC_membrane"/>
    <property type="match status" value="2"/>
</dbReference>
<feature type="transmembrane region" description="Helical" evidence="15">
    <location>
        <begin position="1708"/>
        <end position="1733"/>
    </location>
</feature>
<evidence type="ECO:0000256" key="8">
    <source>
        <dbReference type="ARBA" id="ARBA00022771"/>
    </source>
</evidence>
<proteinExistence type="predicted"/>
<dbReference type="InterPro" id="IPR001841">
    <property type="entry name" value="Znf_RING"/>
</dbReference>
<feature type="domain" description="RING-type" evidence="16">
    <location>
        <begin position="468"/>
        <end position="506"/>
    </location>
</feature>
<dbReference type="InterPro" id="IPR003593">
    <property type="entry name" value="AAA+_ATPase"/>
</dbReference>
<feature type="compositionally biased region" description="Low complexity" evidence="14">
    <location>
        <begin position="1353"/>
        <end position="1365"/>
    </location>
</feature>
<dbReference type="Pfam" id="PF13639">
    <property type="entry name" value="zf-RING_2"/>
    <property type="match status" value="1"/>
</dbReference>
<feature type="transmembrane region" description="Helical" evidence="15">
    <location>
        <begin position="799"/>
        <end position="818"/>
    </location>
</feature>
<evidence type="ECO:0000259" key="16">
    <source>
        <dbReference type="PROSITE" id="PS50089"/>
    </source>
</evidence>
<keyword evidence="20" id="KW-1185">Reference proteome</keyword>
<protein>
    <submittedName>
        <fullName evidence="19">Uncharacterized protein</fullName>
    </submittedName>
</protein>
<dbReference type="Gene3D" id="3.40.50.300">
    <property type="entry name" value="P-loop containing nucleotide triphosphate hydrolases"/>
    <property type="match status" value="2"/>
</dbReference>
<evidence type="ECO:0000259" key="18">
    <source>
        <dbReference type="PROSITE" id="PS50929"/>
    </source>
</evidence>
<evidence type="ECO:0000256" key="2">
    <source>
        <dbReference type="ARBA" id="ARBA00004906"/>
    </source>
</evidence>
<feature type="transmembrane region" description="Helical" evidence="15">
    <location>
        <begin position="1248"/>
        <end position="1270"/>
    </location>
</feature>
<dbReference type="GO" id="GO:0140359">
    <property type="term" value="F:ABC-type transporter activity"/>
    <property type="evidence" value="ECO:0007669"/>
    <property type="project" value="InterPro"/>
</dbReference>
<dbReference type="OrthoDB" id="6500128at2759"/>
<dbReference type="SMART" id="SM00184">
    <property type="entry name" value="RING"/>
    <property type="match status" value="1"/>
</dbReference>
<feature type="transmembrane region" description="Helical" evidence="15">
    <location>
        <begin position="1124"/>
        <end position="1144"/>
    </location>
</feature>
<dbReference type="InterPro" id="IPR036640">
    <property type="entry name" value="ABC1_TM_sf"/>
</dbReference>
<evidence type="ECO:0000256" key="6">
    <source>
        <dbReference type="ARBA" id="ARBA00022723"/>
    </source>
</evidence>
<feature type="region of interest" description="Disordered" evidence="14">
    <location>
        <begin position="1587"/>
        <end position="1640"/>
    </location>
</feature>
<dbReference type="PROSITE" id="PS50089">
    <property type="entry name" value="ZF_RING_2"/>
    <property type="match status" value="1"/>
</dbReference>
<evidence type="ECO:0000256" key="7">
    <source>
        <dbReference type="ARBA" id="ARBA00022741"/>
    </source>
</evidence>
<keyword evidence="7" id="KW-0547">Nucleotide-binding</keyword>
<comment type="subcellular location">
    <subcellularLocation>
        <location evidence="1">Membrane</location>
        <topology evidence="1">Multi-pass membrane protein</topology>
    </subcellularLocation>
</comment>
<evidence type="ECO:0000313" key="20">
    <source>
        <dbReference type="Proteomes" id="UP000807716"/>
    </source>
</evidence>
<evidence type="ECO:0000256" key="11">
    <source>
        <dbReference type="ARBA" id="ARBA00022989"/>
    </source>
</evidence>
<dbReference type="Pfam" id="PF00005">
    <property type="entry name" value="ABC_tran"/>
    <property type="match status" value="3"/>
</dbReference>
<feature type="region of interest" description="Disordered" evidence="14">
    <location>
        <begin position="656"/>
        <end position="701"/>
    </location>
</feature>
<feature type="transmembrane region" description="Helical" evidence="15">
    <location>
        <begin position="1029"/>
        <end position="1050"/>
    </location>
</feature>
<keyword evidence="10" id="KW-0067">ATP-binding</keyword>
<evidence type="ECO:0000256" key="10">
    <source>
        <dbReference type="ARBA" id="ARBA00022840"/>
    </source>
</evidence>
<dbReference type="FunFam" id="3.40.50.300:FF:000163">
    <property type="entry name" value="Multidrug resistance-associated protein member 4"/>
    <property type="match status" value="1"/>
</dbReference>
<feature type="compositionally biased region" description="Low complexity" evidence="14">
    <location>
        <begin position="670"/>
        <end position="682"/>
    </location>
</feature>
<reference evidence="19" key="1">
    <citation type="journal article" date="2020" name="Fungal Divers.">
        <title>Resolving the Mortierellaceae phylogeny through synthesis of multi-gene phylogenetics and phylogenomics.</title>
        <authorList>
            <person name="Vandepol N."/>
            <person name="Liber J."/>
            <person name="Desiro A."/>
            <person name="Na H."/>
            <person name="Kennedy M."/>
            <person name="Barry K."/>
            <person name="Grigoriev I.V."/>
            <person name="Miller A.N."/>
            <person name="O'Donnell K."/>
            <person name="Stajich J.E."/>
            <person name="Bonito G."/>
        </authorList>
    </citation>
    <scope>NUCLEOTIDE SEQUENCE</scope>
    <source>
        <strain evidence="19">BC1065</strain>
    </source>
</reference>
<feature type="domain" description="ABC transmembrane type-1" evidence="18">
    <location>
        <begin position="1679"/>
        <end position="1947"/>
    </location>
</feature>
<dbReference type="GO" id="GO:0016020">
    <property type="term" value="C:membrane"/>
    <property type="evidence" value="ECO:0007669"/>
    <property type="project" value="UniProtKB-SubCell"/>
</dbReference>
<dbReference type="CDD" id="cd03250">
    <property type="entry name" value="ABCC_MRP_domain1"/>
    <property type="match status" value="1"/>
</dbReference>
<feature type="transmembrane region" description="Helical" evidence="15">
    <location>
        <begin position="275"/>
        <end position="295"/>
    </location>
</feature>
<dbReference type="GO" id="GO:0005524">
    <property type="term" value="F:ATP binding"/>
    <property type="evidence" value="ECO:0007669"/>
    <property type="project" value="UniProtKB-KW"/>
</dbReference>
<feature type="transmembrane region" description="Helical" evidence="15">
    <location>
        <begin position="403"/>
        <end position="425"/>
    </location>
</feature>
<dbReference type="InterPro" id="IPR011527">
    <property type="entry name" value="ABC1_TM_dom"/>
</dbReference>
<dbReference type="Proteomes" id="UP000807716">
    <property type="component" value="Unassembled WGS sequence"/>
</dbReference>
<feature type="transmembrane region" description="Helical" evidence="15">
    <location>
        <begin position="1894"/>
        <end position="1911"/>
    </location>
</feature>
<dbReference type="FunFam" id="1.20.1560.10:FF:000010">
    <property type="entry name" value="Multidrug resistance-associated ABC transporter"/>
    <property type="match status" value="1"/>
</dbReference>
<feature type="compositionally biased region" description="Low complexity" evidence="14">
    <location>
        <begin position="108"/>
        <end position="121"/>
    </location>
</feature>
<comment type="pathway">
    <text evidence="2">Protein modification; protein ubiquitination.</text>
</comment>
<evidence type="ECO:0000256" key="14">
    <source>
        <dbReference type="SAM" id="MobiDB-lite"/>
    </source>
</evidence>
<feature type="compositionally biased region" description="Basic residues" evidence="14">
    <location>
        <begin position="1587"/>
        <end position="1596"/>
    </location>
</feature>
<dbReference type="GO" id="GO:0008270">
    <property type="term" value="F:zinc ion binding"/>
    <property type="evidence" value="ECO:0007669"/>
    <property type="project" value="UniProtKB-KW"/>
</dbReference>
<keyword evidence="5 15" id="KW-0812">Transmembrane</keyword>
<comment type="caution">
    <text evidence="19">The sequence shown here is derived from an EMBL/GenBank/DDBJ whole genome shotgun (WGS) entry which is preliminary data.</text>
</comment>
<dbReference type="Gene3D" id="1.20.1560.10">
    <property type="entry name" value="ABC transporter type 1, transmembrane domain"/>
    <property type="match status" value="2"/>
</dbReference>
<feature type="compositionally biased region" description="Polar residues" evidence="14">
    <location>
        <begin position="656"/>
        <end position="668"/>
    </location>
</feature>
<dbReference type="PROSITE" id="PS50893">
    <property type="entry name" value="ABC_TRANSPORTER_2"/>
    <property type="match status" value="2"/>
</dbReference>
<dbReference type="PROSITE" id="PS00211">
    <property type="entry name" value="ABC_TRANSPORTER_1"/>
    <property type="match status" value="2"/>
</dbReference>
<dbReference type="InterPro" id="IPR044746">
    <property type="entry name" value="ABCC_6TM_D1"/>
</dbReference>
<dbReference type="InterPro" id="IPR013083">
    <property type="entry name" value="Znf_RING/FYVE/PHD"/>
</dbReference>
<dbReference type="InterPro" id="IPR027417">
    <property type="entry name" value="P-loop_NTPase"/>
</dbReference>
<name>A0A9P6QGA7_9FUNG</name>
<feature type="transmembrane region" description="Helical" evidence="15">
    <location>
        <begin position="215"/>
        <end position="233"/>
    </location>
</feature>
<feature type="domain" description="ABC transporter" evidence="17">
    <location>
        <begin position="1983"/>
        <end position="2256"/>
    </location>
</feature>
<feature type="compositionally biased region" description="Polar residues" evidence="14">
    <location>
        <begin position="136"/>
        <end position="154"/>
    </location>
</feature>
<dbReference type="FunFam" id="3.40.50.300:FF:000997">
    <property type="entry name" value="Multidrug resistance-associated protein 1"/>
    <property type="match status" value="1"/>
</dbReference>
<keyword evidence="8 13" id="KW-0863">Zinc-finger</keyword>
<keyword evidence="11 15" id="KW-1133">Transmembrane helix</keyword>
<dbReference type="CDD" id="cd18580">
    <property type="entry name" value="ABC_6TM_ABCC_D2"/>
    <property type="match status" value="1"/>
</dbReference>
<organism evidence="19 20">
    <name type="scientific">Actinomortierella ambigua</name>
    <dbReference type="NCBI Taxonomy" id="1343610"/>
    <lineage>
        <taxon>Eukaryota</taxon>
        <taxon>Fungi</taxon>
        <taxon>Fungi incertae sedis</taxon>
        <taxon>Mucoromycota</taxon>
        <taxon>Mortierellomycotina</taxon>
        <taxon>Mortierellomycetes</taxon>
        <taxon>Mortierellales</taxon>
        <taxon>Mortierellaceae</taxon>
        <taxon>Actinomortierella</taxon>
    </lineage>
</organism>
<dbReference type="SUPFAM" id="SSF90123">
    <property type="entry name" value="ABC transporter transmembrane region"/>
    <property type="match status" value="2"/>
</dbReference>
<dbReference type="PROSITE" id="PS50929">
    <property type="entry name" value="ABC_TM1F"/>
    <property type="match status" value="2"/>
</dbReference>
<dbReference type="SMART" id="SM00382">
    <property type="entry name" value="AAA"/>
    <property type="match status" value="2"/>
</dbReference>
<dbReference type="InterPro" id="IPR017871">
    <property type="entry name" value="ABC_transporter-like_CS"/>
</dbReference>
<dbReference type="FunFam" id="1.20.1560.10:FF:000006">
    <property type="entry name" value="ATP-binding cassette, sub-family C (CFTR/MRP), member 9"/>
    <property type="match status" value="1"/>
</dbReference>
<gene>
    <name evidence="19" type="ORF">DFQ27_007765</name>
</gene>
<dbReference type="EMBL" id="JAAAJB010000062">
    <property type="protein sequence ID" value="KAG0268007.1"/>
    <property type="molecule type" value="Genomic_DNA"/>
</dbReference>
<evidence type="ECO:0000256" key="3">
    <source>
        <dbReference type="ARBA" id="ARBA00022448"/>
    </source>
</evidence>
<feature type="domain" description="ABC transporter" evidence="17">
    <location>
        <begin position="1354"/>
        <end position="1582"/>
    </location>
</feature>
<feature type="transmembrane region" description="Helical" evidence="15">
    <location>
        <begin position="770"/>
        <end position="787"/>
    </location>
</feature>
<dbReference type="Pfam" id="PF25563">
    <property type="entry name" value="TPR_SYVN1_N"/>
    <property type="match status" value="1"/>
</dbReference>
<feature type="transmembrane region" description="Helical" evidence="15">
    <location>
        <begin position="830"/>
        <end position="851"/>
    </location>
</feature>
<dbReference type="SUPFAM" id="SSF57850">
    <property type="entry name" value="RING/U-box"/>
    <property type="match status" value="1"/>
</dbReference>
<feature type="transmembrane region" description="Helical" evidence="15">
    <location>
        <begin position="253"/>
        <end position="269"/>
    </location>
</feature>
<accession>A0A9P6QGA7</accession>
<feature type="domain" description="ABC transmembrane type-1" evidence="18">
    <location>
        <begin position="986"/>
        <end position="1275"/>
    </location>
</feature>
<dbReference type="InterPro" id="IPR044726">
    <property type="entry name" value="ABCC_6TM_D2"/>
</dbReference>
<dbReference type="Gene3D" id="3.30.40.10">
    <property type="entry name" value="Zinc/RING finger domain, C3HC4 (zinc finger)"/>
    <property type="match status" value="1"/>
</dbReference>
<feature type="compositionally biased region" description="Acidic residues" evidence="14">
    <location>
        <begin position="1323"/>
        <end position="1348"/>
    </location>
</feature>
<dbReference type="CDD" id="cd18579">
    <property type="entry name" value="ABC_6TM_ABCC_D1"/>
    <property type="match status" value="1"/>
</dbReference>
<dbReference type="InterPro" id="IPR057992">
    <property type="entry name" value="TPR_SYVN1_N"/>
</dbReference>
<feature type="region of interest" description="Disordered" evidence="14">
    <location>
        <begin position="506"/>
        <end position="597"/>
    </location>
</feature>
<feature type="compositionally biased region" description="Basic and acidic residues" evidence="14">
    <location>
        <begin position="513"/>
        <end position="527"/>
    </location>
</feature>
<keyword evidence="6" id="KW-0479">Metal-binding</keyword>
<evidence type="ECO:0000313" key="19">
    <source>
        <dbReference type="EMBL" id="KAG0268007.1"/>
    </source>
</evidence>
<feature type="transmembrane region" description="Helical" evidence="15">
    <location>
        <begin position="316"/>
        <end position="338"/>
    </location>
</feature>
<feature type="compositionally biased region" description="Low complexity" evidence="14">
    <location>
        <begin position="555"/>
        <end position="595"/>
    </location>
</feature>
<feature type="compositionally biased region" description="Gly residues" evidence="14">
    <location>
        <begin position="93"/>
        <end position="107"/>
    </location>
</feature>
<keyword evidence="9" id="KW-0862">Zinc</keyword>
<evidence type="ECO:0000256" key="13">
    <source>
        <dbReference type="PROSITE-ProRule" id="PRU00175"/>
    </source>
</evidence>
<keyword evidence="12 15" id="KW-0472">Membrane</keyword>
<keyword evidence="3" id="KW-0813">Transport</keyword>
<dbReference type="InterPro" id="IPR050173">
    <property type="entry name" value="ABC_transporter_C-like"/>
</dbReference>
<sequence length="2263" mass="251306">MRFLNLYSYSLLSFVATLIAIAYSTQQSLFHTPKSLLNLGVLTSLEPLLKDVIPFTENMLDTALLDDRIACLFNNDDWQHCLAARSRPASAAGNGGGGSGGGSGGAQKAGPVSATASSTVSKSRDADSNGKHTGSKHQSVSRDPSDPKASQWSSKDPFEQFRLLEGAAGVKTGFKPSVFQTMLAERYLRFRTPSPAVLLHLQVVLSYLQNEKLCVLVFTNMAFCLSFLAARLFVKTFFGDLRVIERQHMYDRALNFLLFKVVFVRAILEPRWEELLIWVVWFTILGFLRVFSMLCRDRIDYLSVTARIPRRVHVKIYTMLIMILVSNLIWFVMCMSVFRSMLLLLSFECFTLFLDTIQTLVKYTIHLNELSRQGGPCETRRMIQYYTELVTDSMIMITTLGHYLHIMYLHGISFSLIDIVLFLNMRSVFNSLRKKLVSHQAYRRALSNMQAQYPSATAKQLADYSDDCAICRDSMVTAKILPCGHIFHLFCIRLWLEHHSSCPTCRRSLSTETDNKPSSHQPRRESTAEGTGSSGGAIAVDDPEDGNVGGSGQYSSNHSNSGLSGSMGSSQPSSMGISAAVPSSSSVGPAARSSSQGGHQLFAFNSEHQPWMSRLGFPRIRVEVTDPTPVEESDTEAEDMRRAIAESLGMSLSTTPIASRSLRSSPAVSPSPGQSGTSTPLGPFTPLHSGSSSAYATGHHGQSESTFLRRANASCGGPLDPEPNNVDLTTCFENTVLLGVPALLATGVFVVKMYDYQRHGIPHHLGRTGLIYWPSQIAKVLAIAALVERLVTTDSWPFSVLFASGTLILAWVASLALNHQAFLFEIRSSTELYVFQLYSLMASLVVLRTLYRQDQEQGEPAENDHVGLNAFGHYTFAVAMAFVVEAWPRGRTSVQIQSPANAHDKANWFSRITFHYMQPIISLGFRRPLESNDINNTMPADVKTESSYGQLSRAWKTHRAKAEAKGKSPSLAHVLAVTYWTDWVYLAILVLTNSSFKFVTPVLIQQILQYLESGSTEEHPEPEPRLKGILLATLMFMTAMAVSFLTGQVFKISQELGIRVQNGLISMIYRKALRLSPSSRQKSTAIVNHVSTDTGKFSHYLLDVARSISIPFEILVATIMLYRVLGWSVLVGLFIIVPLTPIQAKVGEFFDSAWDEKMAAKDERVALMTEILSGIKITKLYGWEESFKARIMSFRDIEIKLLRKVGTVVSLLSLVFTCLPVFMCLVSLAVYSTVGGPGFTGGEINAQVIFVSISLFILLNEPVGIMSIIFEARSSLRVACSRLEKFFLLREIDSDNVEREWSLPRDIRKPVIEVRNATLAWAPEEDDPAEDDEDDDKDGEGNGEEEASETSPLLGNNNNTNSSTGAKVVNRDPVLKNINLSIARGSLTAIVGRVGQGKSSLLSAIIGEMYRREGSVRVSGSVAYVPQQAWIIHGSVRENIVFGTPFDQAKYDRILKASGLLPDLAILPAGDLTEIGERGINLSGGQKQRVSLARAVYLDADIYLMDDPLSAVDAHVDQHLWENLVGPNGLLKDKTRVLVTHGIHHLEQVDNIVVLKEGEVSEIGKYSELLSHRKAFYQLITEYSAKHKHKDKHRKSNANATSASPKDDQRSISEGSSDDSSVSEGTVGEPENKKKDGELVEEEEVEDHIVGWDVALEFLRAMTFRHFFSIVGMYTIWELANTMIPFWLEHWSSVASTTTHSTFYFLSIYVALAMAFMLSDFILSYICFVLATIQAAATLHDNLLNRVLRLPMSFFDTTPSGRVLNRFSSDMSDIDETVPESLTAFLQFFFHSLAVLFVVSYVTPAFLLSLPPLVLIYVILQKYYLRTSSILRRIESVARSPLYEHVGESLNGRSSIRAMGLEQRFIRVSDDRTDQASNAHYASIITNRWLHIRLEFLAALIMLITALLTVYSKGMLTASMAGLALTHTQYLSYNIIWLLRSYCNLQAELVSVERILDYSRRPTEAPTVTGVQLAESWPKQGKVEFLHYSTRYRQGLDLVLRDVSFEVQPGEKIGIVGRTGAGKSSLTLALFRIIEAANSYWAKASEDQHAVVAEQTKPMSNNGGASLLVEEDERIDGGSILIDGVDISTIGLAFLRQHLAIIPQDPTLFAGTLRENLDPFNEKSDADLWEAIERAHLKDHVATLSDGLEHKVEQGGENFSVGQRSLICLARALLRQTKVLVLDEATSSVDVETDELIQRTIRTEFKDRTILTIAHRIKTVMDYDRILVLEKGRVVEFASPSSLLSNDSSMFYSLALQAGEISK</sequence>